<gene>
    <name evidence="1" type="ORF">PPROV_000783500</name>
</gene>
<organism evidence="1 2">
    <name type="scientific">Pycnococcus provasolii</name>
    <dbReference type="NCBI Taxonomy" id="41880"/>
    <lineage>
        <taxon>Eukaryota</taxon>
        <taxon>Viridiplantae</taxon>
        <taxon>Chlorophyta</taxon>
        <taxon>Pseudoscourfieldiophyceae</taxon>
        <taxon>Pseudoscourfieldiales</taxon>
        <taxon>Pycnococcaceae</taxon>
        <taxon>Pycnococcus</taxon>
    </lineage>
</organism>
<keyword evidence="2" id="KW-1185">Reference proteome</keyword>
<evidence type="ECO:0000313" key="1">
    <source>
        <dbReference type="EMBL" id="GHP09098.1"/>
    </source>
</evidence>
<dbReference type="Proteomes" id="UP000660262">
    <property type="component" value="Unassembled WGS sequence"/>
</dbReference>
<sequence>MTAMEYKIEASKEDLDKRGIRHDDLLVQPGQEAEDKWYLVGDWKPPKVGEPVRGKSYYLGQLRLRVRIDDCEKKCKELGINYGDVDDVIAASQLKSSNPVQARYNELADRIKAKEAELGIKSGGLFG</sequence>
<dbReference type="OrthoDB" id="497930at2759"/>
<evidence type="ECO:0000313" key="2">
    <source>
        <dbReference type="Proteomes" id="UP000660262"/>
    </source>
</evidence>
<reference evidence="1" key="1">
    <citation type="submission" date="2020-10" db="EMBL/GenBank/DDBJ databases">
        <title>Unveiling of a novel bifunctional photoreceptor, Dualchrome1, isolated from a cosmopolitan green alga.</title>
        <authorList>
            <person name="Suzuki S."/>
            <person name="Kawachi M."/>
        </authorList>
    </citation>
    <scope>NUCLEOTIDE SEQUENCE</scope>
    <source>
        <strain evidence="1">NIES 2893</strain>
    </source>
</reference>
<dbReference type="EMBL" id="BNJQ01000023">
    <property type="protein sequence ID" value="GHP09098.1"/>
    <property type="molecule type" value="Genomic_DNA"/>
</dbReference>
<name>A0A830HQA8_9CHLO</name>
<comment type="caution">
    <text evidence="1">The sequence shown here is derived from an EMBL/GenBank/DDBJ whole genome shotgun (WGS) entry which is preliminary data.</text>
</comment>
<protein>
    <submittedName>
        <fullName evidence="1">Uncharacterized protein</fullName>
    </submittedName>
</protein>
<dbReference type="AlphaFoldDB" id="A0A830HQA8"/>
<proteinExistence type="predicted"/>
<accession>A0A830HQA8</accession>